<protein>
    <submittedName>
        <fullName evidence="1">Uncharacterized protein</fullName>
    </submittedName>
</protein>
<dbReference type="Gene3D" id="2.60.120.260">
    <property type="entry name" value="Galactose-binding domain-like"/>
    <property type="match status" value="1"/>
</dbReference>
<evidence type="ECO:0000313" key="2">
    <source>
        <dbReference type="Proteomes" id="UP000426444"/>
    </source>
</evidence>
<reference evidence="2" key="1">
    <citation type="journal article" date="2019" name="Microbiology">
        <title>Complete Genome Sequence of an Uncultured Bacterium of the Candidate Phylum Bipolaricaulota.</title>
        <authorList>
            <person name="Kadnikov V.V."/>
            <person name="Mardanov A.V."/>
            <person name="Beletsky A.V."/>
            <person name="Frank Y.A."/>
            <person name="Karnachuk O.V."/>
            <person name="Ravin N.V."/>
        </authorList>
    </citation>
    <scope>NUCLEOTIDE SEQUENCE [LARGE SCALE GENOMIC DNA]</scope>
</reference>
<keyword evidence="2" id="KW-1185">Reference proteome</keyword>
<proteinExistence type="predicted"/>
<evidence type="ECO:0000313" key="1">
    <source>
        <dbReference type="EMBL" id="QGU00476.1"/>
    </source>
</evidence>
<dbReference type="InterPro" id="IPR013320">
    <property type="entry name" value="ConA-like_dom_sf"/>
</dbReference>
<dbReference type="AlphaFoldDB" id="A0A6I6DEE6"/>
<dbReference type="SUPFAM" id="SSF49899">
    <property type="entry name" value="Concanavalin A-like lectins/glucanases"/>
    <property type="match status" value="1"/>
</dbReference>
<dbReference type="NCBIfam" id="NF038128">
    <property type="entry name" value="choice_anch_J"/>
    <property type="match status" value="1"/>
</dbReference>
<name>A0A6I6DEE6_9FIRM</name>
<organism evidence="1 2">
    <name type="scientific">Candidatus Syntrophocurvum alkaliphilum</name>
    <dbReference type="NCBI Taxonomy" id="2293317"/>
    <lineage>
        <taxon>Bacteria</taxon>
        <taxon>Bacillati</taxon>
        <taxon>Bacillota</taxon>
        <taxon>Clostridia</taxon>
        <taxon>Eubacteriales</taxon>
        <taxon>Syntrophomonadaceae</taxon>
        <taxon>Candidatus Syntrophocurvum</taxon>
    </lineage>
</organism>
<sequence length="112" mass="12865">MRFQWSPSATDVFQLITPEIDGNTTSSLQLNFKHFVNDYEGGYTLKVQISTDDGNTWDDEWTITPNNNITAEIITICLNEYDGQEFNIAWVFDGNSMNINQWYIDDIIVTGN</sequence>
<dbReference type="EMBL" id="CP046457">
    <property type="protein sequence ID" value="QGU00476.1"/>
    <property type="molecule type" value="Genomic_DNA"/>
</dbReference>
<gene>
    <name evidence="1" type="ORF">SYNTR_1882</name>
</gene>
<dbReference type="KEGG" id="salq:SYNTR_1882"/>
<dbReference type="Proteomes" id="UP000426444">
    <property type="component" value="Chromosome"/>
</dbReference>
<accession>A0A6I6DEE6</accession>